<evidence type="ECO:0008006" key="5">
    <source>
        <dbReference type="Google" id="ProtNLM"/>
    </source>
</evidence>
<name>A0A9Q0MAX9_BLOTA</name>
<evidence type="ECO:0000313" key="4">
    <source>
        <dbReference type="Proteomes" id="UP001142055"/>
    </source>
</evidence>
<accession>A0A9Q0MAX9</accession>
<dbReference type="OMA" id="FIWRNFL"/>
<gene>
    <name evidence="3" type="ORF">RDWZM_001056</name>
</gene>
<evidence type="ECO:0000256" key="1">
    <source>
        <dbReference type="ARBA" id="ARBA00007355"/>
    </source>
</evidence>
<comment type="similarity">
    <text evidence="1">Belongs to the complex I NDUFA12 subunit family.</text>
</comment>
<dbReference type="GO" id="GO:0005739">
    <property type="term" value="C:mitochondrion"/>
    <property type="evidence" value="ECO:0007669"/>
    <property type="project" value="TreeGrafter"/>
</dbReference>
<dbReference type="OrthoDB" id="10255576at2759"/>
<dbReference type="GO" id="GO:0045271">
    <property type="term" value="C:respiratory chain complex I"/>
    <property type="evidence" value="ECO:0007669"/>
    <property type="project" value="InterPro"/>
</dbReference>
<proteinExistence type="inferred from homology"/>
<dbReference type="Pfam" id="PF05071">
    <property type="entry name" value="NDUFA12"/>
    <property type="match status" value="1"/>
</dbReference>
<dbReference type="EMBL" id="JAPWDV010000001">
    <property type="protein sequence ID" value="KAJ6222511.1"/>
    <property type="molecule type" value="Genomic_DNA"/>
</dbReference>
<sequence length="138" mass="16308">MAERGMNPYVKAFIYFIRSLKPSSFREPIGTQIGSDHLGNRYFEIPADPSKGIRNSRRYFKPLNDDNWDGPLPAEWNAWLRMRRDKPPTEDEMKRNIHKLTVLEAKRAINSKPQVYQQKDGEFPKFPEYEQMPGTKYK</sequence>
<dbReference type="Proteomes" id="UP001142055">
    <property type="component" value="Chromosome 1"/>
</dbReference>
<dbReference type="PANTHER" id="PTHR32470:SF2">
    <property type="entry name" value="NADH DEHYDROGENASE [UBIQUINONE] 1 ALPHA SUBCOMPLEX ASSEMBLY FACTOR 2"/>
    <property type="match status" value="1"/>
</dbReference>
<comment type="caution">
    <text evidence="3">The sequence shown here is derived from an EMBL/GenBank/DDBJ whole genome shotgun (WGS) entry which is preliminary data.</text>
</comment>
<keyword evidence="4" id="KW-1185">Reference proteome</keyword>
<feature type="compositionally biased region" description="Basic and acidic residues" evidence="2">
    <location>
        <begin position="119"/>
        <end position="128"/>
    </location>
</feature>
<organism evidence="3 4">
    <name type="scientific">Blomia tropicalis</name>
    <name type="common">Mite</name>
    <dbReference type="NCBI Taxonomy" id="40697"/>
    <lineage>
        <taxon>Eukaryota</taxon>
        <taxon>Metazoa</taxon>
        <taxon>Ecdysozoa</taxon>
        <taxon>Arthropoda</taxon>
        <taxon>Chelicerata</taxon>
        <taxon>Arachnida</taxon>
        <taxon>Acari</taxon>
        <taxon>Acariformes</taxon>
        <taxon>Sarcoptiformes</taxon>
        <taxon>Astigmata</taxon>
        <taxon>Glycyphagoidea</taxon>
        <taxon>Echimyopodidae</taxon>
        <taxon>Blomia</taxon>
    </lineage>
</organism>
<dbReference type="PANTHER" id="PTHR32470">
    <property type="entry name" value="ADH DEHYDROGENASE [UBIQUINONE] 1 ALPHA SUBCOMPLEX ASSEMBLY FACTOR 2"/>
    <property type="match status" value="1"/>
</dbReference>
<protein>
    <recommendedName>
        <fullName evidence="5">NADH dehydrogenase [ubiquinone] 1 alpha subcomplex assembly factor 2</fullName>
    </recommendedName>
</protein>
<evidence type="ECO:0000313" key="3">
    <source>
        <dbReference type="EMBL" id="KAJ6222511.1"/>
    </source>
</evidence>
<dbReference type="AlphaFoldDB" id="A0A9Q0MAX9"/>
<dbReference type="GO" id="GO:0032981">
    <property type="term" value="P:mitochondrial respiratory chain complex I assembly"/>
    <property type="evidence" value="ECO:0007669"/>
    <property type="project" value="TreeGrafter"/>
</dbReference>
<dbReference type="InterPro" id="IPR052618">
    <property type="entry name" value="ComplexI_NDUFA12"/>
</dbReference>
<feature type="region of interest" description="Disordered" evidence="2">
    <location>
        <begin position="110"/>
        <end position="138"/>
    </location>
</feature>
<evidence type="ECO:0000256" key="2">
    <source>
        <dbReference type="SAM" id="MobiDB-lite"/>
    </source>
</evidence>
<dbReference type="InterPro" id="IPR007763">
    <property type="entry name" value="NDUFA12"/>
</dbReference>
<reference evidence="3" key="1">
    <citation type="submission" date="2022-12" db="EMBL/GenBank/DDBJ databases">
        <title>Genome assemblies of Blomia tropicalis.</title>
        <authorList>
            <person name="Cui Y."/>
        </authorList>
    </citation>
    <scope>NUCLEOTIDE SEQUENCE</scope>
    <source>
        <tissue evidence="3">Adult mites</tissue>
    </source>
</reference>